<evidence type="ECO:0000313" key="8">
    <source>
        <dbReference type="Proteomes" id="UP000011135"/>
    </source>
</evidence>
<dbReference type="Proteomes" id="UP000011135">
    <property type="component" value="Unassembled WGS sequence"/>
</dbReference>
<evidence type="ECO:0000259" key="6">
    <source>
        <dbReference type="PROSITE" id="PS50109"/>
    </source>
</evidence>
<dbReference type="InterPro" id="IPR003594">
    <property type="entry name" value="HATPase_dom"/>
</dbReference>
<reference evidence="7 8" key="1">
    <citation type="submission" date="2012-12" db="EMBL/GenBank/DDBJ databases">
        <title>Genome assembly of Fulvivirga imtechensis AK7.</title>
        <authorList>
            <person name="Nupur N."/>
            <person name="Khatri I."/>
            <person name="Kumar R."/>
            <person name="Subramanian S."/>
            <person name="Pinnaka A."/>
        </authorList>
    </citation>
    <scope>NUCLEOTIDE SEQUENCE [LARGE SCALE GENOMIC DNA]</scope>
    <source>
        <strain evidence="7 8">AK7</strain>
    </source>
</reference>
<evidence type="ECO:0000256" key="3">
    <source>
        <dbReference type="ARBA" id="ARBA00022553"/>
    </source>
</evidence>
<dbReference type="AlphaFoldDB" id="L8JN04"/>
<keyword evidence="3" id="KW-0597">Phosphoprotein</keyword>
<dbReference type="InterPro" id="IPR013783">
    <property type="entry name" value="Ig-like_fold"/>
</dbReference>
<dbReference type="PANTHER" id="PTHR43547:SF2">
    <property type="entry name" value="HYBRID SIGNAL TRANSDUCTION HISTIDINE KINASE C"/>
    <property type="match status" value="1"/>
</dbReference>
<feature type="transmembrane region" description="Helical" evidence="5">
    <location>
        <begin position="762"/>
        <end position="784"/>
    </location>
</feature>
<organism evidence="7 8">
    <name type="scientific">Fulvivirga imtechensis AK7</name>
    <dbReference type="NCBI Taxonomy" id="1237149"/>
    <lineage>
        <taxon>Bacteria</taxon>
        <taxon>Pseudomonadati</taxon>
        <taxon>Bacteroidota</taxon>
        <taxon>Cytophagia</taxon>
        <taxon>Cytophagales</taxon>
        <taxon>Fulvivirgaceae</taxon>
        <taxon>Fulvivirga</taxon>
    </lineage>
</organism>
<evidence type="ECO:0000256" key="2">
    <source>
        <dbReference type="ARBA" id="ARBA00012438"/>
    </source>
</evidence>
<dbReference type="Pfam" id="PF02518">
    <property type="entry name" value="HATPase_c"/>
    <property type="match status" value="1"/>
</dbReference>
<feature type="coiled-coil region" evidence="4">
    <location>
        <begin position="804"/>
        <end position="859"/>
    </location>
</feature>
<keyword evidence="5" id="KW-1133">Transmembrane helix</keyword>
<dbReference type="PRINTS" id="PR00344">
    <property type="entry name" value="BCTRLSENSOR"/>
</dbReference>
<feature type="domain" description="Histidine kinase" evidence="6">
    <location>
        <begin position="891"/>
        <end position="1101"/>
    </location>
</feature>
<dbReference type="GO" id="GO:0000155">
    <property type="term" value="F:phosphorelay sensor kinase activity"/>
    <property type="evidence" value="ECO:0007669"/>
    <property type="project" value="InterPro"/>
</dbReference>
<dbReference type="CDD" id="cd00082">
    <property type="entry name" value="HisKA"/>
    <property type="match status" value="1"/>
</dbReference>
<dbReference type="EC" id="2.7.13.3" evidence="2"/>
<gene>
    <name evidence="7" type="ORF">C900_03986</name>
</gene>
<sequence length="1101" mass="124187">MFIRLIAALLLFHLPVVVFSQYLANHFIKNYNRKDYQASIANFGITKDSNGIIYVANYNGVLLFNGQNWNVVNLPSSSTAYSIASDTNDRVFVNLKDDFGYLTADKKGNLEFISLAKEVPGNIKVSGISKIISTEAGVYFFSKEVIFLLDNNGTITSIEAGMNSFGYTLHELNGKATCIQENVGLISFISDTPDVLFQHEIIPNTSPITYISHLSHDTLVLGTASNGLYKMANGQSLKVSTDISQYLSSNTLYTGAIIEQGDSSIFAFGTFKNGVIISDNHLKGFSIVNKNTGLQSNMIRGLTMDKNSGLWTAMQEGISRIEINSPWKHWNEEDGVKGTPWDIIRFNNTLYVGTTTGLYFMQDNLFLPVVNLSSKIWSLGTINKKGVKTLLAGSESGLYEIVNNTAEKILHIPGITKIYTPPQSPEKIIVASNNGISEVFFHDGYYEKNLINVPRHTFSSIYKDKKGDIWVSSKAKGIYHIYKQGDQQAFQLYDKKNGLPDVNDIMICSNAGKPLFFTNHGVYSILRSNNEKSLIFASDTTLFPDGTNINTIAQNKNGNYIASVVTGGTVQTIGRIFKNRSGEYKHEITPYKRLPEMEIIAIYPEDNGITWIAGSEGLFRYDENVKKDYTLPFNTVVSKVNLADSTIFHGFYPKEIEGSDIPGISIEQPKSYIPTLTFDNNNITFEYSATFYEVPEKNQFSYYLANNDKGWSNWSYETKKEYTNLAPGKYTFHVKSKNIYDTEGKTATYQFVILAPWYRTSWAYAGFSLLGGGLIWLITMAYSLRVRIQRKKLRLIVADRTYEVMSQKKEIENQNALLKTKNEEISKQKDDIEFKNRQLQDSQEEILNMNQKLTELNTYLEKKVEKRTSKIKATLKELQKINLELDTFVYRASHDLKGPISRINGITSLAKLESPDTINLKYFNLIEETAKDMGVLLSKLAQVHEIINTRVDKEEIDIPSLLSEVREEVKFLDKGRNTKYAFDLQAIMLNSDRYLLGIIIKNLVENALVFRKNPEKEPHHIQISTSSSKGTFCLKIRDNGIGIQSEHTSKVFQMFFRGSDKSKGSGLGLYLVKMCLDKLGAAIALESKENEFTEFTIEIPT</sequence>
<dbReference type="EMBL" id="AMZN01000055">
    <property type="protein sequence ID" value="ELR70301.1"/>
    <property type="molecule type" value="Genomic_DNA"/>
</dbReference>
<dbReference type="Gene3D" id="3.30.565.10">
    <property type="entry name" value="Histidine kinase-like ATPase, C-terminal domain"/>
    <property type="match status" value="1"/>
</dbReference>
<keyword evidence="5" id="KW-0472">Membrane</keyword>
<keyword evidence="4" id="KW-0175">Coiled coil</keyword>
<dbReference type="OrthoDB" id="9806995at2"/>
<dbReference type="PANTHER" id="PTHR43547">
    <property type="entry name" value="TWO-COMPONENT HISTIDINE KINASE"/>
    <property type="match status" value="1"/>
</dbReference>
<proteinExistence type="predicted"/>
<dbReference type="PROSITE" id="PS50109">
    <property type="entry name" value="HIS_KIN"/>
    <property type="match status" value="1"/>
</dbReference>
<evidence type="ECO:0000313" key="7">
    <source>
        <dbReference type="EMBL" id="ELR70301.1"/>
    </source>
</evidence>
<evidence type="ECO:0000256" key="4">
    <source>
        <dbReference type="SAM" id="Coils"/>
    </source>
</evidence>
<dbReference type="InterPro" id="IPR003661">
    <property type="entry name" value="HisK_dim/P_dom"/>
</dbReference>
<dbReference type="InterPro" id="IPR036097">
    <property type="entry name" value="HisK_dim/P_sf"/>
</dbReference>
<dbReference type="InterPro" id="IPR005467">
    <property type="entry name" value="His_kinase_dom"/>
</dbReference>
<evidence type="ECO:0000256" key="5">
    <source>
        <dbReference type="SAM" id="Phobius"/>
    </source>
</evidence>
<dbReference type="eggNOG" id="COG3292">
    <property type="taxonomic scope" value="Bacteria"/>
</dbReference>
<dbReference type="SUPFAM" id="SSF55874">
    <property type="entry name" value="ATPase domain of HSP90 chaperone/DNA topoisomerase II/histidine kinase"/>
    <property type="match status" value="1"/>
</dbReference>
<dbReference type="InterPro" id="IPR004358">
    <property type="entry name" value="Sig_transdc_His_kin-like_C"/>
</dbReference>
<keyword evidence="5" id="KW-0812">Transmembrane</keyword>
<dbReference type="InterPro" id="IPR015943">
    <property type="entry name" value="WD40/YVTN_repeat-like_dom_sf"/>
</dbReference>
<dbReference type="Pfam" id="PF07495">
    <property type="entry name" value="Y_Y_Y"/>
    <property type="match status" value="1"/>
</dbReference>
<evidence type="ECO:0000256" key="1">
    <source>
        <dbReference type="ARBA" id="ARBA00000085"/>
    </source>
</evidence>
<comment type="catalytic activity">
    <reaction evidence="1">
        <text>ATP + protein L-histidine = ADP + protein N-phospho-L-histidine.</text>
        <dbReference type="EC" id="2.7.13.3"/>
    </reaction>
</comment>
<dbReference type="SUPFAM" id="SSF63829">
    <property type="entry name" value="Calcium-dependent phosphotriesterase"/>
    <property type="match status" value="1"/>
</dbReference>
<dbReference type="InterPro" id="IPR011047">
    <property type="entry name" value="Quinoprotein_ADH-like_sf"/>
</dbReference>
<comment type="caution">
    <text evidence="7">The sequence shown here is derived from an EMBL/GenBank/DDBJ whole genome shotgun (WGS) entry which is preliminary data.</text>
</comment>
<dbReference type="RefSeq" id="WP_009581397.1">
    <property type="nucleotide sequence ID" value="NZ_AMZN01000055.1"/>
</dbReference>
<dbReference type="STRING" id="1237149.C900_03986"/>
<dbReference type="Gene3D" id="1.10.287.130">
    <property type="match status" value="1"/>
</dbReference>
<protein>
    <recommendedName>
        <fullName evidence="2">histidine kinase</fullName>
        <ecNumber evidence="2">2.7.13.3</ecNumber>
    </recommendedName>
</protein>
<dbReference type="Gene3D" id="2.60.40.10">
    <property type="entry name" value="Immunoglobulins"/>
    <property type="match status" value="1"/>
</dbReference>
<name>L8JN04_9BACT</name>
<dbReference type="SMART" id="SM00387">
    <property type="entry name" value="HATPase_c"/>
    <property type="match status" value="1"/>
</dbReference>
<keyword evidence="8" id="KW-1185">Reference proteome</keyword>
<dbReference type="InterPro" id="IPR011123">
    <property type="entry name" value="Y_Y_Y"/>
</dbReference>
<dbReference type="CDD" id="cd00075">
    <property type="entry name" value="HATPase"/>
    <property type="match status" value="1"/>
</dbReference>
<dbReference type="eggNOG" id="COG4251">
    <property type="taxonomic scope" value="Bacteria"/>
</dbReference>
<dbReference type="SUPFAM" id="SSF47384">
    <property type="entry name" value="Homodimeric domain of signal transducing histidine kinase"/>
    <property type="match status" value="1"/>
</dbReference>
<accession>L8JN04</accession>
<dbReference type="InterPro" id="IPR036890">
    <property type="entry name" value="HATPase_C_sf"/>
</dbReference>
<dbReference type="SUPFAM" id="SSF50998">
    <property type="entry name" value="Quinoprotein alcohol dehydrogenase-like"/>
    <property type="match status" value="1"/>
</dbReference>
<dbReference type="Gene3D" id="2.130.10.10">
    <property type="entry name" value="YVTN repeat-like/Quinoprotein amine dehydrogenase"/>
    <property type="match status" value="2"/>
</dbReference>